<dbReference type="Gene3D" id="3.90.1010.10">
    <property type="match status" value="1"/>
</dbReference>
<gene>
    <name evidence="3" type="ORF">GKO46_11225</name>
    <name evidence="4" type="ORF">GKO48_10315</name>
</gene>
<evidence type="ECO:0000313" key="6">
    <source>
        <dbReference type="Proteomes" id="UP001321249"/>
    </source>
</evidence>
<dbReference type="GO" id="GO:0005506">
    <property type="term" value="F:iron ion binding"/>
    <property type="evidence" value="ECO:0007669"/>
    <property type="project" value="InterPro"/>
</dbReference>
<dbReference type="InterPro" id="IPR002871">
    <property type="entry name" value="NIF_FeS_clus_asmbl_NifU_N"/>
</dbReference>
<dbReference type="PANTHER" id="PTHR10093">
    <property type="entry name" value="IRON-SULFUR CLUSTER ASSEMBLY ENZYME NIFU HOMOLOG"/>
    <property type="match status" value="1"/>
</dbReference>
<organism evidence="4 5">
    <name type="scientific">Candidatus Lucifugimonas marina</name>
    <dbReference type="NCBI Taxonomy" id="3038979"/>
    <lineage>
        <taxon>Bacteria</taxon>
        <taxon>Bacillati</taxon>
        <taxon>Chloroflexota</taxon>
        <taxon>Dehalococcoidia</taxon>
        <taxon>SAR202 cluster</taxon>
        <taxon>Candidatus Lucifugimonadales</taxon>
        <taxon>Candidatus Lucifugimonadaceae</taxon>
        <taxon>Candidatus Lucifugimonas</taxon>
    </lineage>
</organism>
<dbReference type="FunFam" id="3.90.1010.10:FF:000002">
    <property type="entry name" value="Iron-sulfur cluster assembly scaffold protein NifU"/>
    <property type="match status" value="1"/>
</dbReference>
<evidence type="ECO:0000259" key="2">
    <source>
        <dbReference type="Pfam" id="PF01592"/>
    </source>
</evidence>
<sequence length="153" mass="16466">MTGGMSGLGEMDELYEAIILDHYRSPRNTAPVEGADVDLEVNNPFCGDEFHIQLKVEDDAVSEVGITGRGCAISQASASLLAELVKGKSTDQVHDAVDSIRRLLKGEEITDEEADVLGDIEALGGVRKFPVRVKCALLSWVGLDDALTEHLSK</sequence>
<dbReference type="Pfam" id="PF01592">
    <property type="entry name" value="NifU_N"/>
    <property type="match status" value="1"/>
</dbReference>
<dbReference type="AlphaFoldDB" id="A0AAJ6CVH2"/>
<evidence type="ECO:0000313" key="4">
    <source>
        <dbReference type="EMBL" id="WFG39995.1"/>
    </source>
</evidence>
<dbReference type="GO" id="GO:0016226">
    <property type="term" value="P:iron-sulfur cluster assembly"/>
    <property type="evidence" value="ECO:0007669"/>
    <property type="project" value="InterPro"/>
</dbReference>
<reference evidence="4" key="2">
    <citation type="journal article" date="2023" name="Nat. Commun.">
        <title>Cultivation of marine bacteria of the SAR202 clade.</title>
        <authorList>
            <person name="Lim Y."/>
            <person name="Seo J.H."/>
            <person name="Giovannoni S.J."/>
            <person name="Kang I."/>
            <person name="Cho J.C."/>
        </authorList>
    </citation>
    <scope>NUCLEOTIDE SEQUENCE</scope>
    <source>
        <strain evidence="4">JH1073</strain>
    </source>
</reference>
<dbReference type="RefSeq" id="WP_342826187.1">
    <property type="nucleotide sequence ID" value="NZ_CP046146.1"/>
</dbReference>
<protein>
    <submittedName>
        <fullName evidence="4">SUF system NifU family Fe-S cluster assembly protein</fullName>
    </submittedName>
</protein>
<accession>A0AAJ6CVH2</accession>
<dbReference type="EMBL" id="WMBE01000003">
    <property type="protein sequence ID" value="MDG0867638.1"/>
    <property type="molecule type" value="Genomic_DNA"/>
</dbReference>
<reference evidence="5 6" key="1">
    <citation type="submission" date="2019-11" db="EMBL/GenBank/DDBJ databases">
        <authorList>
            <person name="Cho J.-C."/>
        </authorList>
    </citation>
    <scope>NUCLEOTIDE SEQUENCE [LARGE SCALE GENOMIC DNA]</scope>
    <source>
        <strain evidence="4 5">JH1073</strain>
        <strain evidence="3 6">JH702</strain>
    </source>
</reference>
<dbReference type="CDD" id="cd06664">
    <property type="entry name" value="IscU_like"/>
    <property type="match status" value="1"/>
</dbReference>
<dbReference type="Proteomes" id="UP001219901">
    <property type="component" value="Chromosome"/>
</dbReference>
<evidence type="ECO:0000313" key="5">
    <source>
        <dbReference type="Proteomes" id="UP001219901"/>
    </source>
</evidence>
<evidence type="ECO:0000313" key="3">
    <source>
        <dbReference type="EMBL" id="MDG0867638.1"/>
    </source>
</evidence>
<feature type="domain" description="NIF system FeS cluster assembly NifU N-terminal" evidence="2">
    <location>
        <begin position="15"/>
        <end position="135"/>
    </location>
</feature>
<reference evidence="5" key="3">
    <citation type="submission" date="2023-06" db="EMBL/GenBank/DDBJ databases">
        <title>Pangenomics reveal diversification of enzyme families and niche specialization in globally abundant SAR202 bacteria.</title>
        <authorList>
            <person name="Saw J.H.W."/>
        </authorList>
    </citation>
    <scope>NUCLEOTIDE SEQUENCE [LARGE SCALE GENOMIC DNA]</scope>
    <source>
        <strain evidence="5">JH1073</strain>
    </source>
</reference>
<comment type="similarity">
    <text evidence="1">Belongs to the NifU family.</text>
</comment>
<dbReference type="Proteomes" id="UP001321249">
    <property type="component" value="Unassembled WGS sequence"/>
</dbReference>
<dbReference type="GO" id="GO:0051536">
    <property type="term" value="F:iron-sulfur cluster binding"/>
    <property type="evidence" value="ECO:0007669"/>
    <property type="project" value="InterPro"/>
</dbReference>
<keyword evidence="5" id="KW-1185">Reference proteome</keyword>
<dbReference type="EMBL" id="CP046147">
    <property type="protein sequence ID" value="WFG39995.1"/>
    <property type="molecule type" value="Genomic_DNA"/>
</dbReference>
<dbReference type="NCBIfam" id="TIGR01994">
    <property type="entry name" value="SUF_scaf_2"/>
    <property type="match status" value="1"/>
</dbReference>
<proteinExistence type="inferred from homology"/>
<name>A0AAJ6CVH2_9CHLR</name>
<evidence type="ECO:0000256" key="1">
    <source>
        <dbReference type="ARBA" id="ARBA00006420"/>
    </source>
</evidence>
<dbReference type="SUPFAM" id="SSF82649">
    <property type="entry name" value="SufE/NifU"/>
    <property type="match status" value="1"/>
</dbReference>